<keyword evidence="2" id="KW-1185">Reference proteome</keyword>
<dbReference type="AlphaFoldDB" id="I7MCM6"/>
<dbReference type="GeneID" id="7845560"/>
<dbReference type="InParanoid" id="I7MCM6"/>
<evidence type="ECO:0000313" key="2">
    <source>
        <dbReference type="Proteomes" id="UP000009168"/>
    </source>
</evidence>
<dbReference type="HOGENOM" id="CLU_2364308_0_0_1"/>
<proteinExistence type="predicted"/>
<dbReference type="KEGG" id="tet:TTHERM_00716130"/>
<dbReference type="EMBL" id="GG662447">
    <property type="protein sequence ID" value="EAR84307.1"/>
    <property type="molecule type" value="Genomic_DNA"/>
</dbReference>
<evidence type="ECO:0000313" key="1">
    <source>
        <dbReference type="EMBL" id="EAR84307.1"/>
    </source>
</evidence>
<protein>
    <submittedName>
        <fullName evidence="1">Uncharacterized protein</fullName>
    </submittedName>
</protein>
<accession>I7MCM6</accession>
<organism evidence="1 2">
    <name type="scientific">Tetrahymena thermophila (strain SB210)</name>
    <dbReference type="NCBI Taxonomy" id="312017"/>
    <lineage>
        <taxon>Eukaryota</taxon>
        <taxon>Sar</taxon>
        <taxon>Alveolata</taxon>
        <taxon>Ciliophora</taxon>
        <taxon>Intramacronucleata</taxon>
        <taxon>Oligohymenophorea</taxon>
        <taxon>Hymenostomatida</taxon>
        <taxon>Tetrahymenina</taxon>
        <taxon>Tetrahymenidae</taxon>
        <taxon>Tetrahymena</taxon>
    </lineage>
</organism>
<dbReference type="RefSeq" id="XP_001031970.1">
    <property type="nucleotide sequence ID" value="XM_001031970.1"/>
</dbReference>
<reference evidence="2" key="1">
    <citation type="journal article" date="2006" name="PLoS Biol.">
        <title>Macronuclear genome sequence of the ciliate Tetrahymena thermophila, a model eukaryote.</title>
        <authorList>
            <person name="Eisen J.A."/>
            <person name="Coyne R.S."/>
            <person name="Wu M."/>
            <person name="Wu D."/>
            <person name="Thiagarajan M."/>
            <person name="Wortman J.R."/>
            <person name="Badger J.H."/>
            <person name="Ren Q."/>
            <person name="Amedeo P."/>
            <person name="Jones K.M."/>
            <person name="Tallon L.J."/>
            <person name="Delcher A.L."/>
            <person name="Salzberg S.L."/>
            <person name="Silva J.C."/>
            <person name="Haas B.J."/>
            <person name="Majoros W.H."/>
            <person name="Farzad M."/>
            <person name="Carlton J.M."/>
            <person name="Smith R.K. Jr."/>
            <person name="Garg J."/>
            <person name="Pearlman R.E."/>
            <person name="Karrer K.M."/>
            <person name="Sun L."/>
            <person name="Manning G."/>
            <person name="Elde N.C."/>
            <person name="Turkewitz A.P."/>
            <person name="Asai D.J."/>
            <person name="Wilkes D.E."/>
            <person name="Wang Y."/>
            <person name="Cai H."/>
            <person name="Collins K."/>
            <person name="Stewart B.A."/>
            <person name="Lee S.R."/>
            <person name="Wilamowska K."/>
            <person name="Weinberg Z."/>
            <person name="Ruzzo W.L."/>
            <person name="Wloga D."/>
            <person name="Gaertig J."/>
            <person name="Frankel J."/>
            <person name="Tsao C.-C."/>
            <person name="Gorovsky M.A."/>
            <person name="Keeling P.J."/>
            <person name="Waller R.F."/>
            <person name="Patron N.J."/>
            <person name="Cherry J.M."/>
            <person name="Stover N.A."/>
            <person name="Krieger C.J."/>
            <person name="del Toro C."/>
            <person name="Ryder H.F."/>
            <person name="Williamson S.C."/>
            <person name="Barbeau R.A."/>
            <person name="Hamilton E.P."/>
            <person name="Orias E."/>
        </authorList>
    </citation>
    <scope>NUCLEOTIDE SEQUENCE [LARGE SCALE GENOMIC DNA]</scope>
    <source>
        <strain evidence="2">SB210</strain>
    </source>
</reference>
<sequence>MYSIKNSLDICLDKLQFFRFRSLIKTLTLIKICFGIDQSSNQLEWLLRYFLIEFENSLIKIKKDSQINNYKQSTQAEAKKQADNKQALQILYLVLF</sequence>
<gene>
    <name evidence="1" type="ORF">TTHERM_00716130</name>
</gene>
<name>I7MCM6_TETTS</name>
<dbReference type="Proteomes" id="UP000009168">
    <property type="component" value="Unassembled WGS sequence"/>
</dbReference>